<organism evidence="2 3">
    <name type="scientific">Decorospora gaudefroyi</name>
    <dbReference type="NCBI Taxonomy" id="184978"/>
    <lineage>
        <taxon>Eukaryota</taxon>
        <taxon>Fungi</taxon>
        <taxon>Dikarya</taxon>
        <taxon>Ascomycota</taxon>
        <taxon>Pezizomycotina</taxon>
        <taxon>Dothideomycetes</taxon>
        <taxon>Pleosporomycetidae</taxon>
        <taxon>Pleosporales</taxon>
        <taxon>Pleosporineae</taxon>
        <taxon>Pleosporaceae</taxon>
        <taxon>Decorospora</taxon>
    </lineage>
</organism>
<feature type="region of interest" description="Disordered" evidence="1">
    <location>
        <begin position="1"/>
        <end position="45"/>
    </location>
</feature>
<feature type="region of interest" description="Disordered" evidence="1">
    <location>
        <begin position="153"/>
        <end position="177"/>
    </location>
</feature>
<name>A0A6A5KFK7_9PLEO</name>
<feature type="compositionally biased region" description="Polar residues" evidence="1">
    <location>
        <begin position="161"/>
        <end position="170"/>
    </location>
</feature>
<feature type="compositionally biased region" description="Basic and acidic residues" evidence="1">
    <location>
        <begin position="20"/>
        <end position="30"/>
    </location>
</feature>
<dbReference type="Proteomes" id="UP000800040">
    <property type="component" value="Unassembled WGS sequence"/>
</dbReference>
<evidence type="ECO:0000313" key="3">
    <source>
        <dbReference type="Proteomes" id="UP000800040"/>
    </source>
</evidence>
<feature type="compositionally biased region" description="Basic residues" evidence="1">
    <location>
        <begin position="9"/>
        <end position="19"/>
    </location>
</feature>
<reference evidence="2" key="1">
    <citation type="submission" date="2020-01" db="EMBL/GenBank/DDBJ databases">
        <authorList>
            <consortium name="DOE Joint Genome Institute"/>
            <person name="Haridas S."/>
            <person name="Albert R."/>
            <person name="Binder M."/>
            <person name="Bloem J."/>
            <person name="Labutti K."/>
            <person name="Salamov A."/>
            <person name="Andreopoulos B."/>
            <person name="Baker S.E."/>
            <person name="Barry K."/>
            <person name="Bills G."/>
            <person name="Bluhm B.H."/>
            <person name="Cannon C."/>
            <person name="Castanera R."/>
            <person name="Culley D.E."/>
            <person name="Daum C."/>
            <person name="Ezra D."/>
            <person name="Gonzalez J.B."/>
            <person name="Henrissat B."/>
            <person name="Kuo A."/>
            <person name="Liang C."/>
            <person name="Lipzen A."/>
            <person name="Lutzoni F."/>
            <person name="Magnuson J."/>
            <person name="Mondo S."/>
            <person name="Nolan M."/>
            <person name="Ohm R."/>
            <person name="Pangilinan J."/>
            <person name="Park H.-J."/>
            <person name="Ramirez L."/>
            <person name="Alfaro M."/>
            <person name="Sun H."/>
            <person name="Tritt A."/>
            <person name="Yoshinaga Y."/>
            <person name="Zwiers L.-H."/>
            <person name="Turgeon B.G."/>
            <person name="Goodwin S.B."/>
            <person name="Spatafora J.W."/>
            <person name="Crous P.W."/>
            <person name="Grigoriev I.V."/>
        </authorList>
    </citation>
    <scope>NUCLEOTIDE SEQUENCE</scope>
    <source>
        <strain evidence="2">P77</strain>
    </source>
</reference>
<accession>A0A6A5KFK7</accession>
<proteinExistence type="predicted"/>
<sequence>MPSKAQMTKQKKAAKKIAKNQRDVAIKEDTTIENSNTGPVSPPSQYRSTLMTSTIVGFIPPHLAHNVILTNRSTTPSFTISPRPSTACSTVIEQNTPDEPVADPLSSNDSGNQSTGFATFKGLSVSNPIPGRIGSAVDLNTAVPAHLPKYSLGSLNKDEQGQSSLATPRSTFGPARPPVTIAMSTVVQNLETKAIRLCVLGKPTNTLSTRLIVWAQSEALRMYRMQARRSSETAPVTFSRSPVAFEYPVEHWSLIRYPTSCSIATAPVLGHASRDEGDSMSTPYSIYTDRMFLFGANNEIRCVAAWAPFHHVDAIEDDGATDFDSIASPTKQDLRDTNLGLSDQPSSFDDNCELHGGIYNDEAYEFDEEELDYLRLPEAEDETDTLHGWSMRNFSIYISNTSSGLSVLATSETSVNGDWIDEEVNSTGTVIRRSIKKDVSSPAATEDATNVSQDTTLVQDPVTSRTNSNASGDSDWICELARVLLGTESMFTFLSVLEVQGNGNIAKDAVVSAFLRLVDLEREKRSDTLLPASCTLANVLGSLILPHTVFLGTTTLAAFLAQLEFGFTGEVTTVELYTAFDTLSKKEMRMRGLATTGVMGALGRALGKIK</sequence>
<keyword evidence="3" id="KW-1185">Reference proteome</keyword>
<dbReference type="OrthoDB" id="3693983at2759"/>
<evidence type="ECO:0000256" key="1">
    <source>
        <dbReference type="SAM" id="MobiDB-lite"/>
    </source>
</evidence>
<feature type="compositionally biased region" description="Polar residues" evidence="1">
    <location>
        <begin position="32"/>
        <end position="45"/>
    </location>
</feature>
<gene>
    <name evidence="2" type="ORF">BDW02DRAFT_617789</name>
</gene>
<dbReference type="AlphaFoldDB" id="A0A6A5KFK7"/>
<protein>
    <submittedName>
        <fullName evidence="2">Uncharacterized protein</fullName>
    </submittedName>
</protein>
<evidence type="ECO:0000313" key="2">
    <source>
        <dbReference type="EMBL" id="KAF1835868.1"/>
    </source>
</evidence>
<dbReference type="EMBL" id="ML975281">
    <property type="protein sequence ID" value="KAF1835868.1"/>
    <property type="molecule type" value="Genomic_DNA"/>
</dbReference>